<comment type="caution">
    <text evidence="3">The sequence shown here is derived from an EMBL/GenBank/DDBJ whole genome shotgun (WGS) entry which is preliminary data.</text>
</comment>
<name>A0ABQ2BYZ4_9FLAO</name>
<evidence type="ECO:0000313" key="3">
    <source>
        <dbReference type="EMBL" id="GGI57491.1"/>
    </source>
</evidence>
<gene>
    <name evidence="3" type="ORF">GCM10011444_18000</name>
</gene>
<dbReference type="InterPro" id="IPR002059">
    <property type="entry name" value="CSP_DNA-bd"/>
</dbReference>
<dbReference type="CDD" id="cd04458">
    <property type="entry name" value="CSP_CDS"/>
    <property type="match status" value="1"/>
</dbReference>
<dbReference type="EMBL" id="BMDQ01000002">
    <property type="protein sequence ID" value="GGI57491.1"/>
    <property type="molecule type" value="Genomic_DNA"/>
</dbReference>
<dbReference type="RefSeq" id="WP_188374402.1">
    <property type="nucleotide sequence ID" value="NZ_BMDQ01000002.1"/>
</dbReference>
<accession>A0ABQ2BYZ4</accession>
<evidence type="ECO:0000259" key="2">
    <source>
        <dbReference type="PROSITE" id="PS51857"/>
    </source>
</evidence>
<sequence>MGRSQQTFSKSEKEKKRLKKREDKRKKMEARKAEKEANGSEGIPIAYVDYNGNLTDTPPDPEHKIEIEAENIEVSIPKTLPGEKEEIDPIRKGKVNFFDTSKGFGFIIDDENNEKYFCHVSGLIDEIAENDKVEFELEKGQRGMNAVRVKLV</sequence>
<feature type="compositionally biased region" description="Basic residues" evidence="1">
    <location>
        <begin position="16"/>
        <end position="29"/>
    </location>
</feature>
<dbReference type="SUPFAM" id="SSF50249">
    <property type="entry name" value="Nucleic acid-binding proteins"/>
    <property type="match status" value="1"/>
</dbReference>
<evidence type="ECO:0000256" key="1">
    <source>
        <dbReference type="SAM" id="MobiDB-lite"/>
    </source>
</evidence>
<reference evidence="4" key="1">
    <citation type="journal article" date="2019" name="Int. J. Syst. Evol. Microbiol.">
        <title>The Global Catalogue of Microorganisms (GCM) 10K type strain sequencing project: providing services to taxonomists for standard genome sequencing and annotation.</title>
        <authorList>
            <consortium name="The Broad Institute Genomics Platform"/>
            <consortium name="The Broad Institute Genome Sequencing Center for Infectious Disease"/>
            <person name="Wu L."/>
            <person name="Ma J."/>
        </authorList>
    </citation>
    <scope>NUCLEOTIDE SEQUENCE [LARGE SCALE GENOMIC DNA]</scope>
    <source>
        <strain evidence="4">CCM 8681</strain>
    </source>
</reference>
<dbReference type="Gene3D" id="2.40.50.140">
    <property type="entry name" value="Nucleic acid-binding proteins"/>
    <property type="match status" value="1"/>
</dbReference>
<protein>
    <submittedName>
        <fullName evidence="3">Cold-shock protein</fullName>
    </submittedName>
</protein>
<organism evidence="3 4">
    <name type="scientific">Winogradskyella haliclonae</name>
    <dbReference type="NCBI Taxonomy" id="2048558"/>
    <lineage>
        <taxon>Bacteria</taxon>
        <taxon>Pseudomonadati</taxon>
        <taxon>Bacteroidota</taxon>
        <taxon>Flavobacteriia</taxon>
        <taxon>Flavobacteriales</taxon>
        <taxon>Flavobacteriaceae</taxon>
        <taxon>Winogradskyella</taxon>
    </lineage>
</organism>
<dbReference type="SMART" id="SM00357">
    <property type="entry name" value="CSP"/>
    <property type="match status" value="1"/>
</dbReference>
<dbReference type="PROSITE" id="PS51857">
    <property type="entry name" value="CSD_2"/>
    <property type="match status" value="1"/>
</dbReference>
<evidence type="ECO:0000313" key="4">
    <source>
        <dbReference type="Proteomes" id="UP000624701"/>
    </source>
</evidence>
<dbReference type="PRINTS" id="PR00050">
    <property type="entry name" value="COLDSHOCK"/>
</dbReference>
<dbReference type="Pfam" id="PF00313">
    <property type="entry name" value="CSD"/>
    <property type="match status" value="1"/>
</dbReference>
<dbReference type="InterPro" id="IPR012340">
    <property type="entry name" value="NA-bd_OB-fold"/>
</dbReference>
<feature type="domain" description="CSD" evidence="2">
    <location>
        <begin position="90"/>
        <end position="151"/>
    </location>
</feature>
<feature type="region of interest" description="Disordered" evidence="1">
    <location>
        <begin position="1"/>
        <end position="44"/>
    </location>
</feature>
<dbReference type="Proteomes" id="UP000624701">
    <property type="component" value="Unassembled WGS sequence"/>
</dbReference>
<dbReference type="InterPro" id="IPR011129">
    <property type="entry name" value="CSD"/>
</dbReference>
<proteinExistence type="predicted"/>
<keyword evidence="4" id="KW-1185">Reference proteome</keyword>